<name>A0A024TSH4_9STRA</name>
<dbReference type="EMBL" id="KI913976">
    <property type="protein sequence ID" value="ETV96586.1"/>
    <property type="molecule type" value="Genomic_DNA"/>
</dbReference>
<dbReference type="AlphaFoldDB" id="A0A024TSH4"/>
<dbReference type="VEuPathDB" id="FungiDB:H310_10287"/>
<protein>
    <submittedName>
        <fullName evidence="1">Uncharacterized protein</fullName>
    </submittedName>
</protein>
<dbReference type="RefSeq" id="XP_008874849.1">
    <property type="nucleotide sequence ID" value="XM_008876627.1"/>
</dbReference>
<proteinExistence type="predicted"/>
<gene>
    <name evidence="1" type="ORF">H310_10287</name>
</gene>
<organism evidence="1">
    <name type="scientific">Aphanomyces invadans</name>
    <dbReference type="NCBI Taxonomy" id="157072"/>
    <lineage>
        <taxon>Eukaryota</taxon>
        <taxon>Sar</taxon>
        <taxon>Stramenopiles</taxon>
        <taxon>Oomycota</taxon>
        <taxon>Saprolegniomycetes</taxon>
        <taxon>Saprolegniales</taxon>
        <taxon>Verrucalvaceae</taxon>
        <taxon>Aphanomyces</taxon>
    </lineage>
</organism>
<dbReference type="GeneID" id="20087337"/>
<sequence length="35" mass="3772">MAPKTTYSADDMANAIDDIINKTNTAVNVAMKKQS</sequence>
<accession>A0A024TSH4</accession>
<evidence type="ECO:0000313" key="1">
    <source>
        <dbReference type="EMBL" id="ETV96586.1"/>
    </source>
</evidence>
<reference evidence="1" key="1">
    <citation type="submission" date="2013-12" db="EMBL/GenBank/DDBJ databases">
        <title>The Genome Sequence of Aphanomyces invadans NJM9701.</title>
        <authorList>
            <consortium name="The Broad Institute Genomics Platform"/>
            <person name="Russ C."/>
            <person name="Tyler B."/>
            <person name="van West P."/>
            <person name="Dieguez-Uribeondo J."/>
            <person name="Young S.K."/>
            <person name="Zeng Q."/>
            <person name="Gargeya S."/>
            <person name="Fitzgerald M."/>
            <person name="Abouelleil A."/>
            <person name="Alvarado L."/>
            <person name="Chapman S.B."/>
            <person name="Gainer-Dewar J."/>
            <person name="Goldberg J."/>
            <person name="Griggs A."/>
            <person name="Gujja S."/>
            <person name="Hansen M."/>
            <person name="Howarth C."/>
            <person name="Imamovic A."/>
            <person name="Ireland A."/>
            <person name="Larimer J."/>
            <person name="McCowan C."/>
            <person name="Murphy C."/>
            <person name="Pearson M."/>
            <person name="Poon T.W."/>
            <person name="Priest M."/>
            <person name="Roberts A."/>
            <person name="Saif S."/>
            <person name="Shea T."/>
            <person name="Sykes S."/>
            <person name="Wortman J."/>
            <person name="Nusbaum C."/>
            <person name="Birren B."/>
        </authorList>
    </citation>
    <scope>NUCLEOTIDE SEQUENCE [LARGE SCALE GENOMIC DNA]</scope>
    <source>
        <strain evidence="1">NJM9701</strain>
    </source>
</reference>